<keyword evidence="3" id="KW-1185">Reference proteome</keyword>
<sequence>MTLVASRVLYDCPTCATQFTSVEHLCNHLTDDPRCNGVPVPLAIRQPAGPGEERTARYHENSGSIYGFHQPNSFERMKAHDYEAHRAHNVYYPFTDREEWELAKFLSDNLNQGQITRFLKLLWSETRKPLAYKSAQQMFTFMDALPKGPKWRCTTIHTEGYITTHPVHLIWHDALEVTRHIFGNPVFANDMEFDPYEIQLPSGATIVPIVLASDKTPVTRQSGGLEMHPMFLTTANIRSDICMKATSHAWSCIAYMPIPQFICHPDFCSLLQARVWHRCVDIVCENLKITAATGTSMVDPSGHLRYAFTPLVAYTADLPEQQMIACVSKNASPVTLATQSQFGDGVSYPPRHGNITIEALHRLCQHVDPWKVQEFQEEAKSLYLSGVQLPFWHNWRFSDPAYFLAPDILHTLHKFFFDHIFKWCKEVLGADELDSRFRRQHKHIGTRHFSQGVSHVQQMTGREHRDIQCTIVATLAGVADANFIQAICALIDFIYQAQSPTFTPSSITAMTSSLAEFHRFKRAIISAEARRGTSGPIAHFEIPKLELLTSFARAIPNLGAPIQFTSETGEHMLITHCKGPFTRTSHQHASFTQQIVRLLDREDTARQFDLYTLLCSKSLSINNLIDNEFEEVVDIDPVFDWIMRISPEEVSCFHGPCPVRNHFLKGLLSEDSRVAFHVTVSSDLADKSPNFLARLYHLPKFPNLLHAFIERVNGSGSHFQTRLLKVWNKFHLQLHSDLRPRLVMPSQQVQAYPPSGAYPLGNCDMVLLRTQNDDQVIAAQVRMVFGLSTRGSALPPELSEPLLYVQLFEVISHPQDDHAVMMYRVKRWFETGPDGTRARLGMIVPLVDVTHAIELIPEYGQRVNRDVTAATSLELYDTFYLNSFSDKEWYHTLHTDFM</sequence>
<gene>
    <name evidence="2" type="ORF">HD556DRAFT_1235717</name>
</gene>
<proteinExistence type="predicted"/>
<evidence type="ECO:0000313" key="2">
    <source>
        <dbReference type="EMBL" id="KAG1795403.1"/>
    </source>
</evidence>
<dbReference type="GeneID" id="64591533"/>
<evidence type="ECO:0000313" key="3">
    <source>
        <dbReference type="Proteomes" id="UP000719766"/>
    </source>
</evidence>
<dbReference type="InterPro" id="IPR041078">
    <property type="entry name" value="Plavaka"/>
</dbReference>
<dbReference type="Pfam" id="PF20722">
    <property type="entry name" value="DUF6830"/>
    <property type="match status" value="1"/>
</dbReference>
<feature type="domain" description="DUF6830" evidence="1">
    <location>
        <begin position="676"/>
        <end position="773"/>
    </location>
</feature>
<dbReference type="AlphaFoldDB" id="A0A9P7AS92"/>
<reference evidence="2" key="1">
    <citation type="journal article" date="2020" name="New Phytol.">
        <title>Comparative genomics reveals dynamic genome evolution in host specialist ectomycorrhizal fungi.</title>
        <authorList>
            <person name="Lofgren L.A."/>
            <person name="Nguyen N.H."/>
            <person name="Vilgalys R."/>
            <person name="Ruytinx J."/>
            <person name="Liao H.L."/>
            <person name="Branco S."/>
            <person name="Kuo A."/>
            <person name="LaButti K."/>
            <person name="Lipzen A."/>
            <person name="Andreopoulos W."/>
            <person name="Pangilinan J."/>
            <person name="Riley R."/>
            <person name="Hundley H."/>
            <person name="Na H."/>
            <person name="Barry K."/>
            <person name="Grigoriev I.V."/>
            <person name="Stajich J.E."/>
            <person name="Kennedy P.G."/>
        </authorList>
    </citation>
    <scope>NUCLEOTIDE SEQUENCE</scope>
    <source>
        <strain evidence="2">S12</strain>
    </source>
</reference>
<dbReference type="Pfam" id="PF18759">
    <property type="entry name" value="Plavaka"/>
    <property type="match status" value="2"/>
</dbReference>
<accession>A0A9P7AS92</accession>
<protein>
    <recommendedName>
        <fullName evidence="1">DUF6830 domain-containing protein</fullName>
    </recommendedName>
</protein>
<dbReference type="OrthoDB" id="2576233at2759"/>
<name>A0A9P7AS92_9AGAM</name>
<comment type="caution">
    <text evidence="2">The sequence shown here is derived from an EMBL/GenBank/DDBJ whole genome shotgun (WGS) entry which is preliminary data.</text>
</comment>
<evidence type="ECO:0000259" key="1">
    <source>
        <dbReference type="Pfam" id="PF20722"/>
    </source>
</evidence>
<dbReference type="RefSeq" id="XP_041161276.1">
    <property type="nucleotide sequence ID" value="XM_041297769.1"/>
</dbReference>
<dbReference type="Proteomes" id="UP000719766">
    <property type="component" value="Unassembled WGS sequence"/>
</dbReference>
<organism evidence="2 3">
    <name type="scientific">Suillus plorans</name>
    <dbReference type="NCBI Taxonomy" id="116603"/>
    <lineage>
        <taxon>Eukaryota</taxon>
        <taxon>Fungi</taxon>
        <taxon>Dikarya</taxon>
        <taxon>Basidiomycota</taxon>
        <taxon>Agaricomycotina</taxon>
        <taxon>Agaricomycetes</taxon>
        <taxon>Agaricomycetidae</taxon>
        <taxon>Boletales</taxon>
        <taxon>Suillineae</taxon>
        <taxon>Suillaceae</taxon>
        <taxon>Suillus</taxon>
    </lineage>
</organism>
<dbReference type="EMBL" id="JABBWE010000022">
    <property type="protein sequence ID" value="KAG1795403.1"/>
    <property type="molecule type" value="Genomic_DNA"/>
</dbReference>
<dbReference type="InterPro" id="IPR049233">
    <property type="entry name" value="DUF6830"/>
</dbReference>